<feature type="region of interest" description="Disordered" evidence="1">
    <location>
        <begin position="1"/>
        <end position="51"/>
    </location>
</feature>
<gene>
    <name evidence="2" type="ORF">POM88_007455</name>
</gene>
<evidence type="ECO:0000313" key="2">
    <source>
        <dbReference type="EMBL" id="KAK1397592.1"/>
    </source>
</evidence>
<dbReference type="Proteomes" id="UP001237642">
    <property type="component" value="Unassembled WGS sequence"/>
</dbReference>
<reference evidence="2" key="2">
    <citation type="submission" date="2023-05" db="EMBL/GenBank/DDBJ databases">
        <authorList>
            <person name="Schelkunov M.I."/>
        </authorList>
    </citation>
    <scope>NUCLEOTIDE SEQUENCE</scope>
    <source>
        <strain evidence="2">Hsosn_3</strain>
        <tissue evidence="2">Leaf</tissue>
    </source>
</reference>
<keyword evidence="3" id="KW-1185">Reference proteome</keyword>
<evidence type="ECO:0000313" key="3">
    <source>
        <dbReference type="Proteomes" id="UP001237642"/>
    </source>
</evidence>
<dbReference type="AlphaFoldDB" id="A0AAD8N694"/>
<sequence length="143" mass="17192">MFIGGRIPHTSRHSTQFYTPGKEEGRRRRKIRWEKEREGGEDEKEVESRRRDAGSIEKLSSLLFFCLNSGNSERRKTLHLKVSCLSRKLKLKREMRLKAFWSRPNKNKKESDEIVKTSYLQEPKQCNDFLLKLWEFERSCQFH</sequence>
<reference evidence="2" key="1">
    <citation type="submission" date="2023-02" db="EMBL/GenBank/DDBJ databases">
        <title>Genome of toxic invasive species Heracleum sosnowskyi carries increased number of genes despite the absence of recent whole-genome duplications.</title>
        <authorList>
            <person name="Schelkunov M."/>
            <person name="Shtratnikova V."/>
            <person name="Makarenko M."/>
            <person name="Klepikova A."/>
            <person name="Omelchenko D."/>
            <person name="Novikova G."/>
            <person name="Obukhova E."/>
            <person name="Bogdanov V."/>
            <person name="Penin A."/>
            <person name="Logacheva M."/>
        </authorList>
    </citation>
    <scope>NUCLEOTIDE SEQUENCE</scope>
    <source>
        <strain evidence="2">Hsosn_3</strain>
        <tissue evidence="2">Leaf</tissue>
    </source>
</reference>
<proteinExistence type="predicted"/>
<evidence type="ECO:0000256" key="1">
    <source>
        <dbReference type="SAM" id="MobiDB-lite"/>
    </source>
</evidence>
<protein>
    <submittedName>
        <fullName evidence="2">Uncharacterized protein</fullName>
    </submittedName>
</protein>
<accession>A0AAD8N694</accession>
<comment type="caution">
    <text evidence="2">The sequence shown here is derived from an EMBL/GenBank/DDBJ whole genome shotgun (WGS) entry which is preliminary data.</text>
</comment>
<name>A0AAD8N694_9APIA</name>
<organism evidence="2 3">
    <name type="scientific">Heracleum sosnowskyi</name>
    <dbReference type="NCBI Taxonomy" id="360622"/>
    <lineage>
        <taxon>Eukaryota</taxon>
        <taxon>Viridiplantae</taxon>
        <taxon>Streptophyta</taxon>
        <taxon>Embryophyta</taxon>
        <taxon>Tracheophyta</taxon>
        <taxon>Spermatophyta</taxon>
        <taxon>Magnoliopsida</taxon>
        <taxon>eudicotyledons</taxon>
        <taxon>Gunneridae</taxon>
        <taxon>Pentapetalae</taxon>
        <taxon>asterids</taxon>
        <taxon>campanulids</taxon>
        <taxon>Apiales</taxon>
        <taxon>Apiaceae</taxon>
        <taxon>Apioideae</taxon>
        <taxon>apioid superclade</taxon>
        <taxon>Tordylieae</taxon>
        <taxon>Tordyliinae</taxon>
        <taxon>Heracleum</taxon>
    </lineage>
</organism>
<dbReference type="EMBL" id="JAUIZM010000002">
    <property type="protein sequence ID" value="KAK1397592.1"/>
    <property type="molecule type" value="Genomic_DNA"/>
</dbReference>